<reference evidence="2" key="1">
    <citation type="submission" date="2016-10" db="EMBL/GenBank/DDBJ databases">
        <authorList>
            <person name="Varghese N."/>
            <person name="Submissions S."/>
        </authorList>
    </citation>
    <scope>NUCLEOTIDE SEQUENCE [LARGE SCALE GENOMIC DNA]</scope>
    <source>
        <strain evidence="2">DSM 9751</strain>
    </source>
</reference>
<gene>
    <name evidence="1" type="ORF">SAMN05216178_6951</name>
</gene>
<dbReference type="AlphaFoldDB" id="A0A1H5A3F9"/>
<dbReference type="EMBL" id="FNTJ01000003">
    <property type="protein sequence ID" value="SED36448.1"/>
    <property type="molecule type" value="Genomic_DNA"/>
</dbReference>
<dbReference type="Proteomes" id="UP000198982">
    <property type="component" value="Unassembled WGS sequence"/>
</dbReference>
<evidence type="ECO:0000313" key="2">
    <source>
        <dbReference type="Proteomes" id="UP000198982"/>
    </source>
</evidence>
<protein>
    <submittedName>
        <fullName evidence="1">Uncharacterized protein</fullName>
    </submittedName>
</protein>
<keyword evidence="2" id="KW-1185">Reference proteome</keyword>
<accession>A0A1H5A3F9</accession>
<name>A0A1H5A3F9_9PSED</name>
<sequence length="89" mass="9649">MGTGHNGHAVCRICGAELRMLTFAKRNMMGLCRAWRNRHEPACSKRTPAQRRSWAKKYAGADSVDSSITVDLGHPAFQDSASADTQSGG</sequence>
<organism evidence="1 2">
    <name type="scientific">Pseudomonas saponiphila</name>
    <dbReference type="NCBI Taxonomy" id="556534"/>
    <lineage>
        <taxon>Bacteria</taxon>
        <taxon>Pseudomonadati</taxon>
        <taxon>Pseudomonadota</taxon>
        <taxon>Gammaproteobacteria</taxon>
        <taxon>Pseudomonadales</taxon>
        <taxon>Pseudomonadaceae</taxon>
        <taxon>Pseudomonas</taxon>
    </lineage>
</organism>
<evidence type="ECO:0000313" key="1">
    <source>
        <dbReference type="EMBL" id="SED36448.1"/>
    </source>
</evidence>
<proteinExistence type="predicted"/>